<evidence type="ECO:0000313" key="6">
    <source>
        <dbReference type="Proteomes" id="UP000229433"/>
    </source>
</evidence>
<dbReference type="InterPro" id="IPR011683">
    <property type="entry name" value="Glyco_hydro_53"/>
</dbReference>
<dbReference type="OrthoDB" id="9768786at2"/>
<evidence type="ECO:0000313" key="5">
    <source>
        <dbReference type="EMBL" id="PHQ29975.1"/>
    </source>
</evidence>
<dbReference type="GO" id="GO:0031218">
    <property type="term" value="F:arabinogalactan endo-1,4-beta-galactosidase activity"/>
    <property type="evidence" value="ECO:0007669"/>
    <property type="project" value="UniProtKB-EC"/>
</dbReference>
<sequence>MPRLTDFFNQNGIALNYFRVFIVLIGFITGCQSEKPTTKTITQPQIPILGADLSYVNEIEDCGAYFTAEGDTIDPYSYFAERGANVIRLRLWHAPVHSPYSNFKDVKKSITRAHEAGVAVLLDFHYSDFWADPHKQVRPKAWAGITDDRILADSIYNYTFETLASLAEENLLPQWVQVGNETNIEILQPLDTIITDTINWSRNAMLLNSGLKAVSDAEKAFSSEIKSVLHIAQPENALSWFRKAEENRVTDFDIIGLSYYSKWSTYPIEKLSIAIDSLKTRFKKEVVIVETAYPYSLDNADAAGNILGEDALIEGYPATHEGQKNYMLQLTQNVLNAGGLGVIYWEPAWVTSSCSTPWGTGSHWDNATFFDASKSNTALPVFEFFDEENYSIPTE</sequence>
<evidence type="ECO:0000256" key="4">
    <source>
        <dbReference type="RuleBase" id="RU361192"/>
    </source>
</evidence>
<dbReference type="Proteomes" id="UP000229433">
    <property type="component" value="Unassembled WGS sequence"/>
</dbReference>
<evidence type="ECO:0000256" key="1">
    <source>
        <dbReference type="ARBA" id="ARBA00010687"/>
    </source>
</evidence>
<dbReference type="Gene3D" id="3.20.20.80">
    <property type="entry name" value="Glycosidases"/>
    <property type="match status" value="1"/>
</dbReference>
<organism evidence="5 6">
    <name type="scientific">Leeuwenhoekiella nanhaiensis</name>
    <dbReference type="NCBI Taxonomy" id="1655491"/>
    <lineage>
        <taxon>Bacteria</taxon>
        <taxon>Pseudomonadati</taxon>
        <taxon>Bacteroidota</taxon>
        <taxon>Flavobacteriia</taxon>
        <taxon>Flavobacteriales</taxon>
        <taxon>Flavobacteriaceae</taxon>
        <taxon>Leeuwenhoekiella</taxon>
    </lineage>
</organism>
<keyword evidence="3 4" id="KW-0326">Glycosidase</keyword>
<reference evidence="5 6" key="1">
    <citation type="submission" date="2017-08" db="EMBL/GenBank/DDBJ databases">
        <title>The whole genome shortgun sequences of strain Leeuwenhoekiella nanhaiensis G18 from the South China Sea.</title>
        <authorList>
            <person name="Liu Q."/>
        </authorList>
    </citation>
    <scope>NUCLEOTIDE SEQUENCE [LARGE SCALE GENOMIC DNA]</scope>
    <source>
        <strain evidence="5 6">G18</strain>
    </source>
</reference>
<dbReference type="PANTHER" id="PTHR34983">
    <property type="entry name" value="ARABINOGALACTAN ENDO-BETA-1,4-GALACTANASE A"/>
    <property type="match status" value="1"/>
</dbReference>
<dbReference type="PROSITE" id="PS51257">
    <property type="entry name" value="PROKAR_LIPOPROTEIN"/>
    <property type="match status" value="1"/>
</dbReference>
<comment type="catalytic activity">
    <reaction evidence="4">
        <text>The enzyme specifically hydrolyzes (1-&gt;4)-beta-D-galactosidic linkages in type I arabinogalactans.</text>
        <dbReference type="EC" id="3.2.1.89"/>
    </reaction>
</comment>
<keyword evidence="2 4" id="KW-0378">Hydrolase</keyword>
<dbReference type="Pfam" id="PF07745">
    <property type="entry name" value="Glyco_hydro_53"/>
    <property type="match status" value="1"/>
</dbReference>
<dbReference type="GO" id="GO:0015926">
    <property type="term" value="F:glucosidase activity"/>
    <property type="evidence" value="ECO:0007669"/>
    <property type="project" value="InterPro"/>
</dbReference>
<dbReference type="PANTHER" id="PTHR34983:SF2">
    <property type="entry name" value="ENDO-BETA-1,4-GALACTANASE"/>
    <property type="match status" value="1"/>
</dbReference>
<accession>A0A2G1VT95</accession>
<evidence type="ECO:0000256" key="3">
    <source>
        <dbReference type="ARBA" id="ARBA00023295"/>
    </source>
</evidence>
<dbReference type="SUPFAM" id="SSF51445">
    <property type="entry name" value="(Trans)glycosidases"/>
    <property type="match status" value="1"/>
</dbReference>
<protein>
    <recommendedName>
        <fullName evidence="4">Arabinogalactan endo-beta-1,4-galactanase</fullName>
        <ecNumber evidence="4">3.2.1.89</ecNumber>
    </recommendedName>
</protein>
<comment type="caution">
    <text evidence="5">The sequence shown here is derived from an EMBL/GenBank/DDBJ whole genome shotgun (WGS) entry which is preliminary data.</text>
</comment>
<evidence type="ECO:0000256" key="2">
    <source>
        <dbReference type="ARBA" id="ARBA00022801"/>
    </source>
</evidence>
<keyword evidence="6" id="KW-1185">Reference proteome</keyword>
<dbReference type="EMBL" id="NQXA01000003">
    <property type="protein sequence ID" value="PHQ29975.1"/>
    <property type="molecule type" value="Genomic_DNA"/>
</dbReference>
<dbReference type="GO" id="GO:0045490">
    <property type="term" value="P:pectin catabolic process"/>
    <property type="evidence" value="ECO:0007669"/>
    <property type="project" value="TreeGrafter"/>
</dbReference>
<comment type="similarity">
    <text evidence="1 4">Belongs to the glycosyl hydrolase 53 family.</text>
</comment>
<proteinExistence type="inferred from homology"/>
<dbReference type="EC" id="3.2.1.89" evidence="4"/>
<gene>
    <name evidence="5" type="ORF">CJ305_08405</name>
</gene>
<dbReference type="InterPro" id="IPR017853">
    <property type="entry name" value="GH"/>
</dbReference>
<dbReference type="AlphaFoldDB" id="A0A2G1VT95"/>
<name>A0A2G1VT95_9FLAO</name>